<feature type="region of interest" description="Disordered" evidence="1">
    <location>
        <begin position="148"/>
        <end position="186"/>
    </location>
</feature>
<name>A0ABS1DFH8_9PROT</name>
<dbReference type="Pfam" id="PF02620">
    <property type="entry name" value="YceD"/>
    <property type="match status" value="1"/>
</dbReference>
<accession>A0ABS1DFH8</accession>
<dbReference type="Proteomes" id="UP001296873">
    <property type="component" value="Unassembled WGS sequence"/>
</dbReference>
<dbReference type="EMBL" id="NRRL01000027">
    <property type="protein sequence ID" value="MBK1668644.1"/>
    <property type="molecule type" value="Genomic_DNA"/>
</dbReference>
<protein>
    <recommendedName>
        <fullName evidence="4">DUF177 domain-containing protein</fullName>
    </recommendedName>
</protein>
<comment type="caution">
    <text evidence="2">The sequence shown here is derived from an EMBL/GenBank/DDBJ whole genome shotgun (WGS) entry which is preliminary data.</text>
</comment>
<sequence>MTQHTRDSIEFSRKLRLDKLAGGPVERSLEAKPEECRQLCARLGLDGLSALTGTLSVSRLIDSPLIRVEGSFAAHVRQTCVVKLEPFDAKVGESFVQLYTLDPAAAEAEEGEVFVALEEDDTPEPLTGDSLDLGEVLAEQLALALDPHPRAPDAEFDPARYGVAPDEDEEPDDTPFAVLRQLKRDG</sequence>
<organism evidence="2 3">
    <name type="scientific">Rhodovibrio sodomensis</name>
    <dbReference type="NCBI Taxonomy" id="1088"/>
    <lineage>
        <taxon>Bacteria</taxon>
        <taxon>Pseudomonadati</taxon>
        <taxon>Pseudomonadota</taxon>
        <taxon>Alphaproteobacteria</taxon>
        <taxon>Rhodospirillales</taxon>
        <taxon>Rhodovibrionaceae</taxon>
        <taxon>Rhodovibrio</taxon>
    </lineage>
</organism>
<evidence type="ECO:0008006" key="4">
    <source>
        <dbReference type="Google" id="ProtNLM"/>
    </source>
</evidence>
<proteinExistence type="predicted"/>
<evidence type="ECO:0000256" key="1">
    <source>
        <dbReference type="SAM" id="MobiDB-lite"/>
    </source>
</evidence>
<evidence type="ECO:0000313" key="3">
    <source>
        <dbReference type="Proteomes" id="UP001296873"/>
    </source>
</evidence>
<reference evidence="2 3" key="1">
    <citation type="journal article" date="2020" name="Microorganisms">
        <title>Osmotic Adaptation and Compatible Solute Biosynthesis of Phototrophic Bacteria as Revealed from Genome Analyses.</title>
        <authorList>
            <person name="Imhoff J.F."/>
            <person name="Rahn T."/>
            <person name="Kunzel S."/>
            <person name="Keller A."/>
            <person name="Neulinger S.C."/>
        </authorList>
    </citation>
    <scope>NUCLEOTIDE SEQUENCE [LARGE SCALE GENOMIC DNA]</scope>
    <source>
        <strain evidence="2 3">DSM 9895</strain>
    </source>
</reference>
<dbReference type="RefSeq" id="WP_200340958.1">
    <property type="nucleotide sequence ID" value="NZ_NRRL01000027.1"/>
</dbReference>
<evidence type="ECO:0000313" key="2">
    <source>
        <dbReference type="EMBL" id="MBK1668644.1"/>
    </source>
</evidence>
<gene>
    <name evidence="2" type="ORF">CKO28_11450</name>
</gene>
<keyword evidence="3" id="KW-1185">Reference proteome</keyword>
<dbReference type="InterPro" id="IPR003772">
    <property type="entry name" value="YceD"/>
</dbReference>